<dbReference type="InterPro" id="IPR013762">
    <property type="entry name" value="Integrase-like_cat_sf"/>
</dbReference>
<evidence type="ECO:0000313" key="10">
    <source>
        <dbReference type="Proteomes" id="UP000284644"/>
    </source>
</evidence>
<dbReference type="Proteomes" id="UP000284644">
    <property type="component" value="Unassembled WGS sequence"/>
</dbReference>
<feature type="domain" description="Core-binding (CB)" evidence="8">
    <location>
        <begin position="72"/>
        <end position="152"/>
    </location>
</feature>
<dbReference type="GO" id="GO:0003677">
    <property type="term" value="F:DNA binding"/>
    <property type="evidence" value="ECO:0007669"/>
    <property type="project" value="UniProtKB-UniRule"/>
</dbReference>
<dbReference type="EMBL" id="QSJW01000008">
    <property type="protein sequence ID" value="RHE10932.1"/>
    <property type="molecule type" value="Genomic_DNA"/>
</dbReference>
<dbReference type="Gene3D" id="3.30.160.60">
    <property type="entry name" value="Classic Zinc Finger"/>
    <property type="match status" value="1"/>
</dbReference>
<dbReference type="CDD" id="cd01189">
    <property type="entry name" value="INT_ICEBs1_C_like"/>
    <property type="match status" value="1"/>
</dbReference>
<dbReference type="GO" id="GO:0008907">
    <property type="term" value="F:integrase activity"/>
    <property type="evidence" value="ECO:0007669"/>
    <property type="project" value="InterPro"/>
</dbReference>
<name>A0A414I614_9FIRM</name>
<dbReference type="PANTHER" id="PTHR30629">
    <property type="entry name" value="PROPHAGE INTEGRASE"/>
    <property type="match status" value="1"/>
</dbReference>
<dbReference type="InterPro" id="IPR010998">
    <property type="entry name" value="Integrase_recombinase_N"/>
</dbReference>
<dbReference type="Gene3D" id="1.10.443.10">
    <property type="entry name" value="Intergrase catalytic core"/>
    <property type="match status" value="1"/>
</dbReference>
<keyword evidence="3" id="KW-0229">DNA integration</keyword>
<dbReference type="SUPFAM" id="SSF56349">
    <property type="entry name" value="DNA breaking-rejoining enzymes"/>
    <property type="match status" value="1"/>
</dbReference>
<evidence type="ECO:0000256" key="1">
    <source>
        <dbReference type="ARBA" id="ARBA00003283"/>
    </source>
</evidence>
<dbReference type="InterPro" id="IPR044068">
    <property type="entry name" value="CB"/>
</dbReference>
<dbReference type="InterPro" id="IPR016177">
    <property type="entry name" value="DNA-bd_dom_sf"/>
</dbReference>
<evidence type="ECO:0000259" key="8">
    <source>
        <dbReference type="PROSITE" id="PS51900"/>
    </source>
</evidence>
<gene>
    <name evidence="9" type="ORF">DW767_13550</name>
</gene>
<dbReference type="SUPFAM" id="SSF54171">
    <property type="entry name" value="DNA-binding domain"/>
    <property type="match status" value="1"/>
</dbReference>
<evidence type="ECO:0000259" key="7">
    <source>
        <dbReference type="PROSITE" id="PS51898"/>
    </source>
</evidence>
<organism evidence="9 10">
    <name type="scientific">Blautia obeum</name>
    <dbReference type="NCBI Taxonomy" id="40520"/>
    <lineage>
        <taxon>Bacteria</taxon>
        <taxon>Bacillati</taxon>
        <taxon>Bacillota</taxon>
        <taxon>Clostridia</taxon>
        <taxon>Lachnospirales</taxon>
        <taxon>Lachnospiraceae</taxon>
        <taxon>Blautia</taxon>
    </lineage>
</organism>
<feature type="domain" description="Tyr recombinase" evidence="7">
    <location>
        <begin position="174"/>
        <end position="397"/>
    </location>
</feature>
<sequence>MAVSRKDPKGRKLREGESWRNDGRYSYRFTDIRTGKRRTIYAQDLPELREKEKKIAKDMDDNILTDNAIKKMTLNTLFERYMATRELKETTRINYIRVWNNRVKDEIGNIKVVQMLPSHIKAYYSKLSKAGYAHSTIKYINNMIFPALEMAVDDDIIRKNPAKGSISDYGKPAEECVALTISQQEKLIDFVKQSNVYNTYYPMLSIMIGTGLRCGELIGLTWKDVDTRARRLNVDHQLIYKNYGDGCRFHISTPKTDSSIRVIPMTQEVQKAFEEQRKINFMLAKDKSYEVDGYSGFVFTAKSGRPLMPYGVNSVLYNIVDAYNKAEVQKAKKEHRKAELLPKVSAHVMRHTACTRMAECRMDIKVLQYIMGHAHFDVTMEVYNHLGDRARIENEIAKLDSMAVNF</sequence>
<dbReference type="InterPro" id="IPR011010">
    <property type="entry name" value="DNA_brk_join_enz"/>
</dbReference>
<dbReference type="RefSeq" id="WP_118045687.1">
    <property type="nucleotide sequence ID" value="NZ_QSJW01000008.1"/>
</dbReference>
<keyword evidence="5" id="KW-0233">DNA recombination</keyword>
<comment type="function">
    <text evidence="1">Site-specific tyrosine recombinase, which acts by catalyzing the cutting and rejoining of the recombining DNA molecules.</text>
</comment>
<dbReference type="AlphaFoldDB" id="A0A414I614"/>
<dbReference type="Gene3D" id="1.10.150.130">
    <property type="match status" value="1"/>
</dbReference>
<comment type="similarity">
    <text evidence="2">Belongs to the 'phage' integrase family.</text>
</comment>
<dbReference type="Pfam" id="PF14659">
    <property type="entry name" value="Phage_int_SAM_3"/>
    <property type="match status" value="1"/>
</dbReference>
<dbReference type="Pfam" id="PF00589">
    <property type="entry name" value="Phage_integrase"/>
    <property type="match status" value="1"/>
</dbReference>
<evidence type="ECO:0000256" key="3">
    <source>
        <dbReference type="ARBA" id="ARBA00022908"/>
    </source>
</evidence>
<dbReference type="InterPro" id="IPR050808">
    <property type="entry name" value="Phage_Integrase"/>
</dbReference>
<dbReference type="InterPro" id="IPR004191">
    <property type="entry name" value="Integrase_Tn916-type_DNA-bd_N"/>
</dbReference>
<evidence type="ECO:0000256" key="6">
    <source>
        <dbReference type="PROSITE-ProRule" id="PRU01248"/>
    </source>
</evidence>
<reference evidence="9 10" key="1">
    <citation type="submission" date="2018-08" db="EMBL/GenBank/DDBJ databases">
        <title>A genome reference for cultivated species of the human gut microbiota.</title>
        <authorList>
            <person name="Zou Y."/>
            <person name="Xue W."/>
            <person name="Luo G."/>
        </authorList>
    </citation>
    <scope>NUCLEOTIDE SEQUENCE [LARGE SCALE GENOMIC DNA]</scope>
    <source>
        <strain evidence="9 10">AM29-25AC</strain>
    </source>
</reference>
<evidence type="ECO:0000313" key="9">
    <source>
        <dbReference type="EMBL" id="RHE10932.1"/>
    </source>
</evidence>
<protein>
    <submittedName>
        <fullName evidence="9">Site-specific integrase</fullName>
    </submittedName>
</protein>
<evidence type="ECO:0000256" key="4">
    <source>
        <dbReference type="ARBA" id="ARBA00023125"/>
    </source>
</evidence>
<proteinExistence type="inferred from homology"/>
<dbReference type="Pfam" id="PF02920">
    <property type="entry name" value="Integrase_DNA"/>
    <property type="match status" value="1"/>
</dbReference>
<evidence type="ECO:0000256" key="5">
    <source>
        <dbReference type="ARBA" id="ARBA00023172"/>
    </source>
</evidence>
<dbReference type="PROSITE" id="PS51900">
    <property type="entry name" value="CB"/>
    <property type="match status" value="1"/>
</dbReference>
<accession>A0A414I614</accession>
<dbReference type="PROSITE" id="PS51898">
    <property type="entry name" value="TYR_RECOMBINASE"/>
    <property type="match status" value="1"/>
</dbReference>
<keyword evidence="4 6" id="KW-0238">DNA-binding</keyword>
<dbReference type="GO" id="GO:0006310">
    <property type="term" value="P:DNA recombination"/>
    <property type="evidence" value="ECO:0007669"/>
    <property type="project" value="UniProtKB-KW"/>
</dbReference>
<dbReference type="PANTHER" id="PTHR30629:SF2">
    <property type="entry name" value="PROPHAGE INTEGRASE INTS-RELATED"/>
    <property type="match status" value="1"/>
</dbReference>
<evidence type="ECO:0000256" key="2">
    <source>
        <dbReference type="ARBA" id="ARBA00008857"/>
    </source>
</evidence>
<dbReference type="InterPro" id="IPR002104">
    <property type="entry name" value="Integrase_catalytic"/>
</dbReference>
<dbReference type="InterPro" id="IPR004107">
    <property type="entry name" value="Integrase_SAM-like_N"/>
</dbReference>
<comment type="caution">
    <text evidence="9">The sequence shown here is derived from an EMBL/GenBank/DDBJ whole genome shotgun (WGS) entry which is preliminary data.</text>
</comment>